<dbReference type="EMBL" id="JAADYS010001013">
    <property type="protein sequence ID" value="KAF4465577.1"/>
    <property type="molecule type" value="Genomic_DNA"/>
</dbReference>
<evidence type="ECO:0000313" key="2">
    <source>
        <dbReference type="Proteomes" id="UP000554235"/>
    </source>
</evidence>
<sequence>MSRHHPLEYRCLATKGPRSFLFYIVANVGPDGAQRPLSVALRQGVDVRSGSKHRVKRVLGDIVRLLHVLSEPANRIAIEAERALAAAWYRSSDYVALPLQRPEVPDAVQPPWYIKDDSPFLGPRAELPWSHDICEFPFISTCILLGLTSDPVYSTRAHDVQFQPLATVFRDDRREYGMVVLDISDLDDIGYGIVAFPIHYMAEVQPDPWRGYDPIEDPPAQEPDIVLTQNRPRIPRSAGQYAYKLWYGGHQTVLKELYKFRLVDVNTFDYIWPLHNSAHDNSTRSSVSASTSLPQDHRESYAYTEAISSFINQEKYNHDYYHNLTFPAAGRDVSFNSVALHKSAGLAVIMIQLLRRQLDGTLGNPSWSTALGQLLSLAYSGRSILHWVAFQNLTYEAIATAIKSDELKSASALSLCIDNISGDPNILFATLSRSENLVQANWLQNRKITLACTFSAPLREMPWLPKYEQSKTNLPSHIFPVTHMLIRRQLDVSDNPKFQPDCHFIGDALLDAERFAAGFLSYIHSIQTDKYLLSFALGPPTLDAYASKPTCLAVSPIPAESFIMARKGGHRAALNDGEGTGQSNRGSHIRGLEPGSWVVLVTVERYLNPEAARREKKYPWGYPTEAIFSRYAFIKAPHRILAEHLQGHGDMSPQLLDALVRPASLDVVGGLHEFLLQTAPHIDTALVQRLLDETEKDLGKRNQPSLAPGMSQLSVLNDNDARSVFRAFLTDSMETR</sequence>
<reference evidence="1 2" key="1">
    <citation type="submission" date="2020-01" db="EMBL/GenBank/DDBJ databases">
        <title>Identification and distribution of gene clusters putatively required for synthesis of sphingolipid metabolism inhibitors in phylogenetically diverse species of the filamentous fungus Fusarium.</title>
        <authorList>
            <person name="Kim H.-S."/>
            <person name="Busman M."/>
            <person name="Brown D.W."/>
            <person name="Divon H."/>
            <person name="Uhlig S."/>
            <person name="Proctor R.H."/>
        </authorList>
    </citation>
    <scope>NUCLEOTIDE SEQUENCE [LARGE SCALE GENOMIC DNA]</scope>
    <source>
        <strain evidence="1 2">NRRL 20459</strain>
    </source>
</reference>
<protein>
    <submittedName>
        <fullName evidence="1">Uncharacterized protein</fullName>
    </submittedName>
</protein>
<dbReference type="Proteomes" id="UP000554235">
    <property type="component" value="Unassembled WGS sequence"/>
</dbReference>
<organism evidence="1 2">
    <name type="scientific">Fusarium albosuccineum</name>
    <dbReference type="NCBI Taxonomy" id="1237068"/>
    <lineage>
        <taxon>Eukaryota</taxon>
        <taxon>Fungi</taxon>
        <taxon>Dikarya</taxon>
        <taxon>Ascomycota</taxon>
        <taxon>Pezizomycotina</taxon>
        <taxon>Sordariomycetes</taxon>
        <taxon>Hypocreomycetidae</taxon>
        <taxon>Hypocreales</taxon>
        <taxon>Nectriaceae</taxon>
        <taxon>Fusarium</taxon>
        <taxon>Fusarium decemcellulare species complex</taxon>
    </lineage>
</organism>
<dbReference type="AlphaFoldDB" id="A0A8H4L9Y6"/>
<dbReference type="OrthoDB" id="3515175at2759"/>
<name>A0A8H4L9Y6_9HYPO</name>
<gene>
    <name evidence="1" type="ORF">FALBO_7575</name>
</gene>
<keyword evidence="2" id="KW-1185">Reference proteome</keyword>
<comment type="caution">
    <text evidence="1">The sequence shown here is derived from an EMBL/GenBank/DDBJ whole genome shotgun (WGS) entry which is preliminary data.</text>
</comment>
<accession>A0A8H4L9Y6</accession>
<evidence type="ECO:0000313" key="1">
    <source>
        <dbReference type="EMBL" id="KAF4465577.1"/>
    </source>
</evidence>
<proteinExistence type="predicted"/>